<proteinExistence type="predicted"/>
<sequence>MMSMQDLESLRAELALAQELVRRPSGTGAPVQPATSPHVGRPVDHLCSAGLDSASIGRDEDAAPLLGDHIISEVGLGGLDRTQPSSNLRLADMRRSFPAERDDFYEDFGLDEMPTPTQKELSREGKERVATSSWTPGNRRALAAEDVTLARAKALTQMALEELRPSEQRSTDSSHVGRLRQECAAARGRIQGNLASLGKAVEGVRALEGCSAEVEDAQSRLRHARSSRWGELAVCERRLEILGEQDWIAGGGSSGSKSCGGAPGGRQALLEALEMERQALLQSRRELSALEEEMGCFLEALAEGRAQLGKQAAERRGAMKSDHAALVQVKVSPKPGNAFALP</sequence>
<dbReference type="Proteomes" id="UP000626109">
    <property type="component" value="Unassembled WGS sequence"/>
</dbReference>
<evidence type="ECO:0000313" key="2">
    <source>
        <dbReference type="EMBL" id="CAE8661772.1"/>
    </source>
</evidence>
<protein>
    <submittedName>
        <fullName evidence="2">Uncharacterized protein</fullName>
    </submittedName>
</protein>
<feature type="region of interest" description="Disordered" evidence="1">
    <location>
        <begin position="107"/>
        <end position="133"/>
    </location>
</feature>
<feature type="compositionally biased region" description="Basic and acidic residues" evidence="1">
    <location>
        <begin position="120"/>
        <end position="129"/>
    </location>
</feature>
<dbReference type="AlphaFoldDB" id="A0A813J0J4"/>
<dbReference type="EMBL" id="CAJNNW010017857">
    <property type="protein sequence ID" value="CAE8661772.1"/>
    <property type="molecule type" value="Genomic_DNA"/>
</dbReference>
<evidence type="ECO:0000313" key="3">
    <source>
        <dbReference type="Proteomes" id="UP000626109"/>
    </source>
</evidence>
<accession>A0A813J0J4</accession>
<reference evidence="2" key="1">
    <citation type="submission" date="2021-02" db="EMBL/GenBank/DDBJ databases">
        <authorList>
            <person name="Dougan E. K."/>
            <person name="Rhodes N."/>
            <person name="Thang M."/>
            <person name="Chan C."/>
        </authorList>
    </citation>
    <scope>NUCLEOTIDE SEQUENCE</scope>
</reference>
<comment type="caution">
    <text evidence="2">The sequence shown here is derived from an EMBL/GenBank/DDBJ whole genome shotgun (WGS) entry which is preliminary data.</text>
</comment>
<name>A0A813J0J4_POLGL</name>
<evidence type="ECO:0000256" key="1">
    <source>
        <dbReference type="SAM" id="MobiDB-lite"/>
    </source>
</evidence>
<feature type="non-terminal residue" evidence="2">
    <location>
        <position position="1"/>
    </location>
</feature>
<organism evidence="2 3">
    <name type="scientific">Polarella glacialis</name>
    <name type="common">Dinoflagellate</name>
    <dbReference type="NCBI Taxonomy" id="89957"/>
    <lineage>
        <taxon>Eukaryota</taxon>
        <taxon>Sar</taxon>
        <taxon>Alveolata</taxon>
        <taxon>Dinophyceae</taxon>
        <taxon>Suessiales</taxon>
        <taxon>Suessiaceae</taxon>
        <taxon>Polarella</taxon>
    </lineage>
</organism>
<gene>
    <name evidence="2" type="ORF">PGLA2088_LOCUS14645</name>
</gene>